<evidence type="ECO:0000313" key="2">
    <source>
        <dbReference type="EMBL" id="MXQ92587.1"/>
    </source>
</evidence>
<reference evidence="2" key="1">
    <citation type="submission" date="2019-10" db="EMBL/GenBank/DDBJ databases">
        <title>The sequence and de novo assembly of the wild yak genome.</title>
        <authorList>
            <person name="Liu Y."/>
        </authorList>
    </citation>
    <scope>NUCLEOTIDE SEQUENCE [LARGE SCALE GENOMIC DNA]</scope>
    <source>
        <strain evidence="2">WY2019</strain>
    </source>
</reference>
<keyword evidence="3" id="KW-1185">Reference proteome</keyword>
<sequence length="125" mass="13767">MIRFVHCACSPHSAESKETDESYTDADPAVGDYCPRALKTVAGSREPVYPNNGKTEIDEEQSPSANLLTTHCEPSGNTSNEPTFSNVINLEESCSSRKTNVNSDSCDKTQCCWELLLVIWNGFFP</sequence>
<organism evidence="2 3">
    <name type="scientific">Bos mutus</name>
    <name type="common">wild yak</name>
    <dbReference type="NCBI Taxonomy" id="72004"/>
    <lineage>
        <taxon>Eukaryota</taxon>
        <taxon>Metazoa</taxon>
        <taxon>Chordata</taxon>
        <taxon>Craniata</taxon>
        <taxon>Vertebrata</taxon>
        <taxon>Euteleostomi</taxon>
        <taxon>Mammalia</taxon>
        <taxon>Eutheria</taxon>
        <taxon>Laurasiatheria</taxon>
        <taxon>Artiodactyla</taxon>
        <taxon>Ruminantia</taxon>
        <taxon>Pecora</taxon>
        <taxon>Bovidae</taxon>
        <taxon>Bovinae</taxon>
        <taxon>Bos</taxon>
    </lineage>
</organism>
<gene>
    <name evidence="2" type="ORF">E5288_WYG005699</name>
</gene>
<comment type="caution">
    <text evidence="2">The sequence shown here is derived from an EMBL/GenBank/DDBJ whole genome shotgun (WGS) entry which is preliminary data.</text>
</comment>
<dbReference type="AlphaFoldDB" id="A0A6B0RUY7"/>
<dbReference type="EMBL" id="VBQZ03000084">
    <property type="protein sequence ID" value="MXQ92587.1"/>
    <property type="molecule type" value="Genomic_DNA"/>
</dbReference>
<evidence type="ECO:0000313" key="3">
    <source>
        <dbReference type="Proteomes" id="UP000322234"/>
    </source>
</evidence>
<feature type="region of interest" description="Disordered" evidence="1">
    <location>
        <begin position="44"/>
        <end position="83"/>
    </location>
</feature>
<accession>A0A6B0RUY7</accession>
<dbReference type="Proteomes" id="UP000322234">
    <property type="component" value="Unassembled WGS sequence"/>
</dbReference>
<evidence type="ECO:0000256" key="1">
    <source>
        <dbReference type="SAM" id="MobiDB-lite"/>
    </source>
</evidence>
<name>A0A6B0RUY7_9CETA</name>
<protein>
    <submittedName>
        <fullName evidence="2">Uncharacterized protein</fullName>
    </submittedName>
</protein>
<proteinExistence type="predicted"/>